<protein>
    <recommendedName>
        <fullName evidence="3">F-box domain-containing protein</fullName>
    </recommendedName>
</protein>
<proteinExistence type="predicted"/>
<comment type="caution">
    <text evidence="1">The sequence shown here is derived from an EMBL/GenBank/DDBJ whole genome shotgun (WGS) entry which is preliminary data.</text>
</comment>
<name>A0ABQ9ZFV6_9CRUS</name>
<keyword evidence="2" id="KW-1185">Reference proteome</keyword>
<dbReference type="EMBL" id="JAOYFB010000003">
    <property type="protein sequence ID" value="KAK4011807.1"/>
    <property type="molecule type" value="Genomic_DNA"/>
</dbReference>
<accession>A0ABQ9ZFV6</accession>
<evidence type="ECO:0008006" key="3">
    <source>
        <dbReference type="Google" id="ProtNLM"/>
    </source>
</evidence>
<gene>
    <name evidence="1" type="ORF">OUZ56_020919</name>
</gene>
<sequence length="204" mass="23277">MSSMTSPQLSFAWQQRRSSLSTALVLFRERLVFLARIKTENRVRFISKGKDVFTWYKNVVLVNVSLYNQLASVARHEVKPRASVTGFVFVDHCLISESLKSHQDTFISLKSEIRTNFLGSNATPSNIYDIPTKLLEIITNILFNRPLTLLATRPFTALHVLKLEIASVKRTVLYNKLQSNSYVCPSNSLARYNVKTMEEVSTRS</sequence>
<dbReference type="Proteomes" id="UP001234178">
    <property type="component" value="Unassembled WGS sequence"/>
</dbReference>
<reference evidence="1 2" key="1">
    <citation type="journal article" date="2023" name="Nucleic Acids Res.">
        <title>The hologenome of Daphnia magna reveals possible DNA methylation and microbiome-mediated evolution of the host genome.</title>
        <authorList>
            <person name="Chaturvedi A."/>
            <person name="Li X."/>
            <person name="Dhandapani V."/>
            <person name="Marshall H."/>
            <person name="Kissane S."/>
            <person name="Cuenca-Cambronero M."/>
            <person name="Asole G."/>
            <person name="Calvet F."/>
            <person name="Ruiz-Romero M."/>
            <person name="Marangio P."/>
            <person name="Guigo R."/>
            <person name="Rago D."/>
            <person name="Mirbahai L."/>
            <person name="Eastwood N."/>
            <person name="Colbourne J.K."/>
            <person name="Zhou J."/>
            <person name="Mallon E."/>
            <person name="Orsini L."/>
        </authorList>
    </citation>
    <scope>NUCLEOTIDE SEQUENCE [LARGE SCALE GENOMIC DNA]</scope>
    <source>
        <strain evidence="1">LRV0_1</strain>
    </source>
</reference>
<evidence type="ECO:0000313" key="2">
    <source>
        <dbReference type="Proteomes" id="UP001234178"/>
    </source>
</evidence>
<evidence type="ECO:0000313" key="1">
    <source>
        <dbReference type="EMBL" id="KAK4011807.1"/>
    </source>
</evidence>
<organism evidence="1 2">
    <name type="scientific">Daphnia magna</name>
    <dbReference type="NCBI Taxonomy" id="35525"/>
    <lineage>
        <taxon>Eukaryota</taxon>
        <taxon>Metazoa</taxon>
        <taxon>Ecdysozoa</taxon>
        <taxon>Arthropoda</taxon>
        <taxon>Crustacea</taxon>
        <taxon>Branchiopoda</taxon>
        <taxon>Diplostraca</taxon>
        <taxon>Cladocera</taxon>
        <taxon>Anomopoda</taxon>
        <taxon>Daphniidae</taxon>
        <taxon>Daphnia</taxon>
    </lineage>
</organism>